<dbReference type="GO" id="GO:0046556">
    <property type="term" value="F:alpha-L-arabinofuranosidase activity"/>
    <property type="evidence" value="ECO:0007669"/>
    <property type="project" value="TreeGrafter"/>
</dbReference>
<dbReference type="Gene3D" id="3.20.20.300">
    <property type="entry name" value="Glycoside hydrolase, family 3, N-terminal domain"/>
    <property type="match status" value="1"/>
</dbReference>
<protein>
    <recommendedName>
        <fullName evidence="4">Glycoside hydrolase family 3 N-terminal domain-containing protein</fullName>
    </recommendedName>
</protein>
<dbReference type="SUPFAM" id="SSF51445">
    <property type="entry name" value="(Trans)glycosidases"/>
    <property type="match status" value="1"/>
</dbReference>
<sequence length="454" mass="49473">MGLQQKRGYISLVIIFSLAMAAAIEAAQPPFACNSSNPSTKKLTFCSTELPIKQRAEDLVSRLTLDEKVSQLVNDAPAIPRLGIPAYQWWSESLHGVADAGLGVSFEGTIHAATSFPQVILTAASFDAHLWYRIGQAIGKEARAVYNQGQAQGMTFWAPNINIFRDPRWGRGQETPGEDPLVTGRYGVSYVRGVQGDSFEGGGQLVNEGHLQASACCKHMTAYDLDRWDNITRYIFDAHPSPPFTVANCRMIHDFGYPVIASSFDGAGALPEYPVVKVSSIKDTTLAMDLLGVKDYYVRVLRPRCLKLRLKTALANMDTIAAEVEAAATATAQPANSIVFTLLGWLSFFWIYAQSIHMHSLLLNHTTEEACCHEEAFAKEVVVLWAAVVVEAVQGEALTVKAAWNLVRATAAEGGLGNKSKALTKVEGWAANFEKVLNVAPQAQIIIPNLDCSR</sequence>
<dbReference type="GO" id="GO:0031222">
    <property type="term" value="P:arabinan catabolic process"/>
    <property type="evidence" value="ECO:0007669"/>
    <property type="project" value="TreeGrafter"/>
</dbReference>
<gene>
    <name evidence="5" type="ORF">Nepgr_024415</name>
</gene>
<comment type="caution">
    <text evidence="5">The sequence shown here is derived from an EMBL/GenBank/DDBJ whole genome shotgun (WGS) entry which is preliminary data.</text>
</comment>
<evidence type="ECO:0000313" key="6">
    <source>
        <dbReference type="Proteomes" id="UP001279734"/>
    </source>
</evidence>
<dbReference type="AlphaFoldDB" id="A0AAD3XYK7"/>
<dbReference type="InterPro" id="IPR017853">
    <property type="entry name" value="GH"/>
</dbReference>
<comment type="similarity">
    <text evidence="1">Belongs to the glycosyl hydrolase 3 family.</text>
</comment>
<keyword evidence="3" id="KW-0732">Signal</keyword>
<dbReference type="Pfam" id="PF00933">
    <property type="entry name" value="Glyco_hydro_3"/>
    <property type="match status" value="1"/>
</dbReference>
<dbReference type="InterPro" id="IPR044993">
    <property type="entry name" value="BXL"/>
</dbReference>
<dbReference type="InterPro" id="IPR036962">
    <property type="entry name" value="Glyco_hydro_3_N_sf"/>
</dbReference>
<feature type="signal peptide" evidence="3">
    <location>
        <begin position="1"/>
        <end position="26"/>
    </location>
</feature>
<organism evidence="5 6">
    <name type="scientific">Nepenthes gracilis</name>
    <name type="common">Slender pitcher plant</name>
    <dbReference type="NCBI Taxonomy" id="150966"/>
    <lineage>
        <taxon>Eukaryota</taxon>
        <taxon>Viridiplantae</taxon>
        <taxon>Streptophyta</taxon>
        <taxon>Embryophyta</taxon>
        <taxon>Tracheophyta</taxon>
        <taxon>Spermatophyta</taxon>
        <taxon>Magnoliopsida</taxon>
        <taxon>eudicotyledons</taxon>
        <taxon>Gunneridae</taxon>
        <taxon>Pentapetalae</taxon>
        <taxon>Caryophyllales</taxon>
        <taxon>Nepenthaceae</taxon>
        <taxon>Nepenthes</taxon>
    </lineage>
</organism>
<evidence type="ECO:0000313" key="5">
    <source>
        <dbReference type="EMBL" id="GMH22572.1"/>
    </source>
</evidence>
<dbReference type="PANTHER" id="PTHR42721:SF3">
    <property type="entry name" value="BETA-D-XYLOSIDASE 5-RELATED"/>
    <property type="match status" value="1"/>
</dbReference>
<dbReference type="GO" id="GO:0009044">
    <property type="term" value="F:xylan 1,4-beta-xylosidase activity"/>
    <property type="evidence" value="ECO:0007669"/>
    <property type="project" value="InterPro"/>
</dbReference>
<dbReference type="Proteomes" id="UP001279734">
    <property type="component" value="Unassembled WGS sequence"/>
</dbReference>
<dbReference type="EMBL" id="BSYO01000024">
    <property type="protein sequence ID" value="GMH22572.1"/>
    <property type="molecule type" value="Genomic_DNA"/>
</dbReference>
<dbReference type="InterPro" id="IPR001764">
    <property type="entry name" value="Glyco_hydro_3_N"/>
</dbReference>
<evidence type="ECO:0000256" key="3">
    <source>
        <dbReference type="SAM" id="SignalP"/>
    </source>
</evidence>
<evidence type="ECO:0000256" key="2">
    <source>
        <dbReference type="ARBA" id="ARBA00022801"/>
    </source>
</evidence>
<evidence type="ECO:0000259" key="4">
    <source>
        <dbReference type="Pfam" id="PF00933"/>
    </source>
</evidence>
<feature type="chain" id="PRO_5042163632" description="Glycoside hydrolase family 3 N-terminal domain-containing protein" evidence="3">
    <location>
        <begin position="27"/>
        <end position="454"/>
    </location>
</feature>
<keyword evidence="6" id="KW-1185">Reference proteome</keyword>
<proteinExistence type="inferred from homology"/>
<dbReference type="PANTHER" id="PTHR42721">
    <property type="entry name" value="SUGAR HYDROLASE-RELATED"/>
    <property type="match status" value="1"/>
</dbReference>
<reference evidence="5" key="1">
    <citation type="submission" date="2023-05" db="EMBL/GenBank/DDBJ databases">
        <title>Nepenthes gracilis genome sequencing.</title>
        <authorList>
            <person name="Fukushima K."/>
        </authorList>
    </citation>
    <scope>NUCLEOTIDE SEQUENCE</scope>
    <source>
        <strain evidence="5">SING2019-196</strain>
    </source>
</reference>
<keyword evidence="2" id="KW-0378">Hydrolase</keyword>
<evidence type="ECO:0000256" key="1">
    <source>
        <dbReference type="ARBA" id="ARBA00005336"/>
    </source>
</evidence>
<accession>A0AAD3XYK7</accession>
<feature type="domain" description="Glycoside hydrolase family 3 N-terminal" evidence="4">
    <location>
        <begin position="110"/>
        <end position="223"/>
    </location>
</feature>
<dbReference type="GO" id="GO:0045493">
    <property type="term" value="P:xylan catabolic process"/>
    <property type="evidence" value="ECO:0007669"/>
    <property type="project" value="InterPro"/>
</dbReference>
<dbReference type="GO" id="GO:0009505">
    <property type="term" value="C:plant-type cell wall"/>
    <property type="evidence" value="ECO:0007669"/>
    <property type="project" value="TreeGrafter"/>
</dbReference>
<name>A0AAD3XYK7_NEPGR</name>